<gene>
    <name evidence="6" type="ORF">FHX76_002696</name>
</gene>
<keyword evidence="7" id="KW-1185">Reference proteome</keyword>
<organism evidence="6 7">
    <name type="scientific">Lysinibacter cavernae</name>
    <dbReference type="NCBI Taxonomy" id="1640652"/>
    <lineage>
        <taxon>Bacteria</taxon>
        <taxon>Bacillati</taxon>
        <taxon>Actinomycetota</taxon>
        <taxon>Actinomycetes</taxon>
        <taxon>Micrococcales</taxon>
        <taxon>Microbacteriaceae</taxon>
        <taxon>Lysinibacter</taxon>
    </lineage>
</organism>
<accession>A0A7X5R3R8</accession>
<evidence type="ECO:0000256" key="1">
    <source>
        <dbReference type="ARBA" id="ARBA00022475"/>
    </source>
</evidence>
<evidence type="ECO:0000256" key="4">
    <source>
        <dbReference type="ARBA" id="ARBA00023139"/>
    </source>
</evidence>
<sequence length="382" mass="42065">MTSLRVWLKEGHTVEIIRRKLPEFEAATGINVAIEIVPEHVAHDELLAGDGRPDVVTCPYWYLDELLAAGALRPVACADVRRQDQDFPPIAIEALSRNGSLYAIPHTLTGGVLSYRKDLLAELGRNKPQTLSDVLETATAQRGDIIPMLARCNAEFSSFETYAGWAAAKRIRLLPDEGMPTLDDLERGVGDLLVTLRDASKGRALTAETYAQLGDEMAEGNALMLLDTSAWPFLFEAADSPVRGAMGYSVIRDRLPAQFVYAEGLAITSWSTRAADAAAFIAWRHSPDVVLAEIHEVGRFDLPRLDVRREPWFARLAAERDAGEWLRVIDEAWAAADLGHVAFRPDYVRRARELMTLFGAVIDGSVASLAEGFSAIEAQEPR</sequence>
<evidence type="ECO:0000313" key="7">
    <source>
        <dbReference type="Proteomes" id="UP000541033"/>
    </source>
</evidence>
<keyword evidence="5" id="KW-0449">Lipoprotein</keyword>
<dbReference type="Gene3D" id="3.40.190.10">
    <property type="entry name" value="Periplasmic binding protein-like II"/>
    <property type="match status" value="2"/>
</dbReference>
<dbReference type="Proteomes" id="UP000541033">
    <property type="component" value="Unassembled WGS sequence"/>
</dbReference>
<dbReference type="RefSeq" id="WP_167151356.1">
    <property type="nucleotide sequence ID" value="NZ_JAAMOX010000002.1"/>
</dbReference>
<dbReference type="PANTHER" id="PTHR43649:SF33">
    <property type="entry name" value="POLYGALACTURONAN_RHAMNOGALACTURONAN-BINDING PROTEIN YTCQ"/>
    <property type="match status" value="1"/>
</dbReference>
<dbReference type="SUPFAM" id="SSF53850">
    <property type="entry name" value="Periplasmic binding protein-like II"/>
    <property type="match status" value="1"/>
</dbReference>
<keyword evidence="1" id="KW-1003">Cell membrane</keyword>
<proteinExistence type="predicted"/>
<dbReference type="PANTHER" id="PTHR43649">
    <property type="entry name" value="ARABINOSE-BINDING PROTEIN-RELATED"/>
    <property type="match status" value="1"/>
</dbReference>
<evidence type="ECO:0000313" key="6">
    <source>
        <dbReference type="EMBL" id="NIH54800.1"/>
    </source>
</evidence>
<evidence type="ECO:0000256" key="2">
    <source>
        <dbReference type="ARBA" id="ARBA00022729"/>
    </source>
</evidence>
<reference evidence="6 7" key="1">
    <citation type="submission" date="2020-02" db="EMBL/GenBank/DDBJ databases">
        <title>Sequencing the genomes of 1000 actinobacteria strains.</title>
        <authorList>
            <person name="Klenk H.-P."/>
        </authorList>
    </citation>
    <scope>NUCLEOTIDE SEQUENCE [LARGE SCALE GENOMIC DNA]</scope>
    <source>
        <strain evidence="6 7">DSM 27960</strain>
    </source>
</reference>
<keyword evidence="3" id="KW-0472">Membrane</keyword>
<comment type="caution">
    <text evidence="6">The sequence shown here is derived from an EMBL/GenBank/DDBJ whole genome shotgun (WGS) entry which is preliminary data.</text>
</comment>
<keyword evidence="4" id="KW-0564">Palmitate</keyword>
<evidence type="ECO:0000256" key="3">
    <source>
        <dbReference type="ARBA" id="ARBA00023136"/>
    </source>
</evidence>
<keyword evidence="2" id="KW-0732">Signal</keyword>
<dbReference type="InterPro" id="IPR006059">
    <property type="entry name" value="SBP"/>
</dbReference>
<dbReference type="AlphaFoldDB" id="A0A7X5R3R8"/>
<protein>
    <submittedName>
        <fullName evidence="6">ABC-type glycerol-3-phosphate transport system substrate-binding protein</fullName>
    </submittedName>
</protein>
<evidence type="ECO:0000256" key="5">
    <source>
        <dbReference type="ARBA" id="ARBA00023288"/>
    </source>
</evidence>
<dbReference type="Pfam" id="PF01547">
    <property type="entry name" value="SBP_bac_1"/>
    <property type="match status" value="1"/>
</dbReference>
<name>A0A7X5R3R8_9MICO</name>
<dbReference type="EMBL" id="JAAMOX010000002">
    <property type="protein sequence ID" value="NIH54800.1"/>
    <property type="molecule type" value="Genomic_DNA"/>
</dbReference>
<dbReference type="InterPro" id="IPR050490">
    <property type="entry name" value="Bact_solute-bd_prot1"/>
</dbReference>